<dbReference type="InterPro" id="IPR036291">
    <property type="entry name" value="NAD(P)-bd_dom_sf"/>
</dbReference>
<dbReference type="InterPro" id="IPR002347">
    <property type="entry name" value="SDR_fam"/>
</dbReference>
<dbReference type="EMBL" id="SOGJ01000034">
    <property type="protein sequence ID" value="TFC95297.1"/>
    <property type="molecule type" value="Genomic_DNA"/>
</dbReference>
<dbReference type="Pfam" id="PF13561">
    <property type="entry name" value="adh_short_C2"/>
    <property type="match status" value="1"/>
</dbReference>
<proteinExistence type="inferred from homology"/>
<evidence type="ECO:0000256" key="1">
    <source>
        <dbReference type="ARBA" id="ARBA00006484"/>
    </source>
</evidence>
<dbReference type="Gene3D" id="3.40.50.720">
    <property type="entry name" value="NAD(P)-binding Rossmann-like Domain"/>
    <property type="match status" value="1"/>
</dbReference>
<dbReference type="PRINTS" id="PR00080">
    <property type="entry name" value="SDRFAMILY"/>
</dbReference>
<evidence type="ECO:0000313" key="2">
    <source>
        <dbReference type="EMBL" id="TFC95297.1"/>
    </source>
</evidence>
<dbReference type="PANTHER" id="PTHR42879">
    <property type="entry name" value="3-OXOACYL-(ACYL-CARRIER-PROTEIN) REDUCTASE"/>
    <property type="match status" value="1"/>
</dbReference>
<comment type="caution">
    <text evidence="2">The sequence shown here is derived from an EMBL/GenBank/DDBJ whole genome shotgun (WGS) entry which is preliminary data.</text>
</comment>
<protein>
    <submittedName>
        <fullName evidence="2">SDR family oxidoreductase</fullName>
    </submittedName>
</protein>
<keyword evidence="3" id="KW-1185">Reference proteome</keyword>
<dbReference type="InterPro" id="IPR020904">
    <property type="entry name" value="Sc_DH/Rdtase_CS"/>
</dbReference>
<accession>A0ABY2IUK9</accession>
<sequence length="305" mass="30058">MTLPEVVGVPLAVGAPTVGGPDSVGAPDAVGLPVPGGAPVPRALVLPGAWNLAGRTALVTGAGSASGIGFAAARMLGELGADVVLTATTERVHERAAELTELGIAASGIVCTLDSAAGALVLADALADAGLAPTILVNNAGMVAVGDAEMLRGDASTTSPDEWDRGLAINLSTAFHATRTVIGFMHAATWGRIVTVSSVSGPVMASRGDLTYAAAKAGLAGLTRALAVDEAWLGITANAVAPGWIETGSQLESEAVEGALVPVGRSGTAAEVASVIAWLASPGASYVTGQTIVVDGGNSVAEERR</sequence>
<organism evidence="2 3">
    <name type="scientific">Cryobacterium breve</name>
    <dbReference type="NCBI Taxonomy" id="1259258"/>
    <lineage>
        <taxon>Bacteria</taxon>
        <taxon>Bacillati</taxon>
        <taxon>Actinomycetota</taxon>
        <taxon>Actinomycetes</taxon>
        <taxon>Micrococcales</taxon>
        <taxon>Microbacteriaceae</taxon>
        <taxon>Cryobacterium</taxon>
    </lineage>
</organism>
<dbReference type="Proteomes" id="UP000298355">
    <property type="component" value="Unassembled WGS sequence"/>
</dbReference>
<name>A0ABY2IUK9_9MICO</name>
<dbReference type="PRINTS" id="PR00081">
    <property type="entry name" value="GDHRDH"/>
</dbReference>
<evidence type="ECO:0000313" key="3">
    <source>
        <dbReference type="Proteomes" id="UP000298355"/>
    </source>
</evidence>
<dbReference type="PROSITE" id="PS00061">
    <property type="entry name" value="ADH_SHORT"/>
    <property type="match status" value="1"/>
</dbReference>
<dbReference type="InterPro" id="IPR050259">
    <property type="entry name" value="SDR"/>
</dbReference>
<dbReference type="SUPFAM" id="SSF51735">
    <property type="entry name" value="NAD(P)-binding Rossmann-fold domains"/>
    <property type="match status" value="1"/>
</dbReference>
<dbReference type="PANTHER" id="PTHR42879:SF2">
    <property type="entry name" value="3-OXOACYL-[ACYL-CARRIER-PROTEIN] REDUCTASE FABG"/>
    <property type="match status" value="1"/>
</dbReference>
<gene>
    <name evidence="2" type="ORF">E3O65_14665</name>
</gene>
<reference evidence="2 3" key="1">
    <citation type="submission" date="2019-03" db="EMBL/GenBank/DDBJ databases">
        <title>Genomics of glacier-inhabiting Cryobacterium strains.</title>
        <authorList>
            <person name="Liu Q."/>
            <person name="Xin Y.-H."/>
        </authorList>
    </citation>
    <scope>NUCLEOTIDE SEQUENCE [LARGE SCALE GENOMIC DNA]</scope>
    <source>
        <strain evidence="2 3">TMT4-23</strain>
    </source>
</reference>
<comment type="similarity">
    <text evidence="1">Belongs to the short-chain dehydrogenases/reductases (SDR) family.</text>
</comment>
<dbReference type="RefSeq" id="WP_134364470.1">
    <property type="nucleotide sequence ID" value="NZ_SOGJ01000034.1"/>
</dbReference>